<dbReference type="InterPro" id="IPR008964">
    <property type="entry name" value="Invasin/intimin_cell_adhesion"/>
</dbReference>
<dbReference type="InterPro" id="IPR025883">
    <property type="entry name" value="Cadherin-like_domain"/>
</dbReference>
<gene>
    <name evidence="2" type="ORF">EDM59_23050</name>
</gene>
<dbReference type="PANTHER" id="PTHR14776:SF1">
    <property type="entry name" value="CADHERIN-LIKE AND PC-ESTERASE DOMAIN-CONTAINING PROTEIN 1"/>
    <property type="match status" value="1"/>
</dbReference>
<dbReference type="SMART" id="SM00635">
    <property type="entry name" value="BID_2"/>
    <property type="match status" value="3"/>
</dbReference>
<protein>
    <recommendedName>
        <fullName evidence="1">BIG2 domain-containing protein</fullName>
    </recommendedName>
</protein>
<name>A0A3M8D0X4_9BACL</name>
<dbReference type="Proteomes" id="UP000269573">
    <property type="component" value="Unassembled WGS sequence"/>
</dbReference>
<dbReference type="EMBL" id="RHHU01000016">
    <property type="protein sequence ID" value="RNB81067.1"/>
    <property type="molecule type" value="Genomic_DNA"/>
</dbReference>
<dbReference type="Pfam" id="PF12733">
    <property type="entry name" value="Cadherin-like"/>
    <property type="match status" value="7"/>
</dbReference>
<feature type="domain" description="BIG2" evidence="1">
    <location>
        <begin position="1034"/>
        <end position="1115"/>
    </location>
</feature>
<evidence type="ECO:0000313" key="3">
    <source>
        <dbReference type="Proteomes" id="UP000269573"/>
    </source>
</evidence>
<comment type="caution">
    <text evidence="2">The sequence shown here is derived from an EMBL/GenBank/DDBJ whole genome shotgun (WGS) entry which is preliminary data.</text>
</comment>
<dbReference type="InterPro" id="IPR003343">
    <property type="entry name" value="Big_2"/>
</dbReference>
<proteinExistence type="predicted"/>
<reference evidence="2 3" key="1">
    <citation type="submission" date="2018-10" db="EMBL/GenBank/DDBJ databases">
        <title>Phylogenomics of Brevibacillus.</title>
        <authorList>
            <person name="Dunlap C."/>
        </authorList>
    </citation>
    <scope>NUCLEOTIDE SEQUENCE [LARGE SCALE GENOMIC DNA]</scope>
    <source>
        <strain evidence="2 3">JCM 15774</strain>
    </source>
</reference>
<evidence type="ECO:0000259" key="1">
    <source>
        <dbReference type="SMART" id="SM00635"/>
    </source>
</evidence>
<sequence length="1205" mass="128568">MGVCKSLNRHGSFQKLIPSKEKEGSYLMCSRFTRVFVVMMAFLLAFTAFPQQSFLGLEEANAAEAPSNQLSTLATSIPDIVFDPDVEIYSADVPVEVSTITIKAKTVDPAATMRIVEWHMDLPQETEKLLALEKGQNSISIQVTATDNSQKTYVLNVKRAAAPISSEKLSGLTSSVGSLDPVFSPDTTNYTLAVGNQVGEITLIPSLADSSSTLQVNGSTHASGAGYVKSLNLGDNSIEFKVTASDGTTTKTYTVNVKREIFVNNTLTDLEFEGGTLSPGFSSNTLNYTVNVDTNVTSIKMKPVTFQSTAKVEVNGSTLAAGSWYTSPALAVGEKTFAIKVTPSGIVGSQSPMTYTIKVNRAAPSADNNLAGITLSSGSLSPVFSPSTTSYVVSLEYDVANIQITPHLSDNTARITVDGTAHTNNTPYTFPASYLTGGGLEKYIPIIVTAQNGDAKKYWIRISRLSPAFDNNYLSNLSLSNGFVMPTFNSLIDSYSRNVGNEVDSITVTPVALSSIATIKVNSEPVVSGRDSQPIALQVGENTIRIEVQANNGPVRTYTLTVTRAKSSDNTLSALGVSKGTLSPVFDPSTYQYSVTIPYKEMSLTITPTGKHEKATIKVEGIPVTSGQGYAVNNLGVGEKQIKIEVTAENSSVQEYFLDITREAASTDADLDELELSSGTLSPAFSADETNYTTSVPNSVSKLTITPTASDSNASVNINGVLVVNGTTSAPIALKVGSNPITVLVTAEDDETTKTYTIDVKRGSAPTPSTPSNPEVPVTGVSLSENQLILQAGAEATALTATVMPASATNKALNWTSSDPKVAKVDSKGKVTPLAPGNATITVTTVDGNKTASVEVTVGEEEGTLRLEASSTSFHLEPKNSVRFKVYAVMGKEKTEITKRKDIEYSSDSKLVSVKPGEITAGAKNGNAVITVRYQGLELKLRVSVKENAGILDAAESIYWVKPKRSIGLKVYSISDGKRKDITRSENTSYTVDNDLITVKRGQIVAGNEQGEAVITVHYLGEELRIPVNVSNATLQSLTLTAKQGVLKRKEEQQLKLTVTLSNKKSKDVTDEAKWSTNNSDVAEITEDGLIIAKKPGIAKITARYAGKMITGKWLVVTERKPNVIRVSQASVSLKVDQEANSLVTAYYDQGFKEALKGTDVEWTSIDPKIVTVKDGVITAVGEGRTSITASFAGKKATIRVTVRK</sequence>
<keyword evidence="3" id="KW-1185">Reference proteome</keyword>
<evidence type="ECO:0000313" key="2">
    <source>
        <dbReference type="EMBL" id="RNB81067.1"/>
    </source>
</evidence>
<dbReference type="Gene3D" id="2.60.40.1080">
    <property type="match status" value="3"/>
</dbReference>
<feature type="domain" description="BIG2" evidence="1">
    <location>
        <begin position="1121"/>
        <end position="1202"/>
    </location>
</feature>
<dbReference type="Pfam" id="PF02368">
    <property type="entry name" value="Big_2"/>
    <property type="match status" value="2"/>
</dbReference>
<dbReference type="AlphaFoldDB" id="A0A3M8D0X4"/>
<feature type="domain" description="BIG2" evidence="1">
    <location>
        <begin position="777"/>
        <end position="855"/>
    </location>
</feature>
<dbReference type="PANTHER" id="PTHR14776">
    <property type="entry name" value="CADHERIN-LIKE AND PC-ESTERASE DOMAIN-CONTAINING PROTEIN 1"/>
    <property type="match status" value="1"/>
</dbReference>
<dbReference type="SUPFAM" id="SSF49373">
    <property type="entry name" value="Invasin/intimin cell-adhesion fragments"/>
    <property type="match status" value="3"/>
</dbReference>
<organism evidence="2 3">
    <name type="scientific">Brevibacillus nitrificans</name>
    <dbReference type="NCBI Taxonomy" id="651560"/>
    <lineage>
        <taxon>Bacteria</taxon>
        <taxon>Bacillati</taxon>
        <taxon>Bacillota</taxon>
        <taxon>Bacilli</taxon>
        <taxon>Bacillales</taxon>
        <taxon>Paenibacillaceae</taxon>
        <taxon>Brevibacillus</taxon>
    </lineage>
</organism>
<accession>A0A3M8D0X4</accession>